<dbReference type="Proteomes" id="UP001233172">
    <property type="component" value="Unassembled WGS sequence"/>
</dbReference>
<protein>
    <submittedName>
        <fullName evidence="1">Uncharacterized protein</fullName>
    </submittedName>
</protein>
<reference evidence="1" key="2">
    <citation type="submission" date="2023-04" db="EMBL/GenBank/DDBJ databases">
        <authorList>
            <person name="Bu L."/>
            <person name="Lu L."/>
            <person name="Laidemitt M.R."/>
            <person name="Zhang S.M."/>
            <person name="Mutuku M."/>
            <person name="Mkoji G."/>
            <person name="Steinauer M."/>
            <person name="Loker E.S."/>
        </authorList>
    </citation>
    <scope>NUCLEOTIDE SEQUENCE</scope>
    <source>
        <strain evidence="1">KasaAsao</strain>
        <tissue evidence="1">Whole Snail</tissue>
    </source>
</reference>
<accession>A0AAD8BXQ3</accession>
<proteinExistence type="predicted"/>
<feature type="non-terminal residue" evidence="1">
    <location>
        <position position="1"/>
    </location>
</feature>
<gene>
    <name evidence="1" type="ORF">Bpfe_008510</name>
</gene>
<organism evidence="1 2">
    <name type="scientific">Biomphalaria pfeifferi</name>
    <name type="common">Bloodfluke planorb</name>
    <name type="synonym">Freshwater snail</name>
    <dbReference type="NCBI Taxonomy" id="112525"/>
    <lineage>
        <taxon>Eukaryota</taxon>
        <taxon>Metazoa</taxon>
        <taxon>Spiralia</taxon>
        <taxon>Lophotrochozoa</taxon>
        <taxon>Mollusca</taxon>
        <taxon>Gastropoda</taxon>
        <taxon>Heterobranchia</taxon>
        <taxon>Euthyneura</taxon>
        <taxon>Panpulmonata</taxon>
        <taxon>Hygrophila</taxon>
        <taxon>Lymnaeoidea</taxon>
        <taxon>Planorbidae</taxon>
        <taxon>Biomphalaria</taxon>
    </lineage>
</organism>
<dbReference type="EMBL" id="JASAOG010000027">
    <property type="protein sequence ID" value="KAK0062017.1"/>
    <property type="molecule type" value="Genomic_DNA"/>
</dbReference>
<evidence type="ECO:0000313" key="1">
    <source>
        <dbReference type="EMBL" id="KAK0062017.1"/>
    </source>
</evidence>
<name>A0AAD8BXQ3_BIOPF</name>
<sequence length="55" mass="6541">TLQQYTPDHLQSTYYDALYLCVCLCQYVSSGIRKRRRSGLDPRCSYEIILFYILI</sequence>
<comment type="caution">
    <text evidence="1">The sequence shown here is derived from an EMBL/GenBank/DDBJ whole genome shotgun (WGS) entry which is preliminary data.</text>
</comment>
<reference evidence="1" key="1">
    <citation type="journal article" date="2023" name="PLoS Negl. Trop. Dis.">
        <title>A genome sequence for Biomphalaria pfeifferi, the major vector snail for the human-infecting parasite Schistosoma mansoni.</title>
        <authorList>
            <person name="Bu L."/>
            <person name="Lu L."/>
            <person name="Laidemitt M.R."/>
            <person name="Zhang S.M."/>
            <person name="Mutuku M."/>
            <person name="Mkoji G."/>
            <person name="Steinauer M."/>
            <person name="Loker E.S."/>
        </authorList>
    </citation>
    <scope>NUCLEOTIDE SEQUENCE</scope>
    <source>
        <strain evidence="1">KasaAsao</strain>
    </source>
</reference>
<keyword evidence="2" id="KW-1185">Reference proteome</keyword>
<dbReference type="AlphaFoldDB" id="A0AAD8BXQ3"/>
<evidence type="ECO:0000313" key="2">
    <source>
        <dbReference type="Proteomes" id="UP001233172"/>
    </source>
</evidence>